<dbReference type="InterPro" id="IPR029058">
    <property type="entry name" value="AB_hydrolase_fold"/>
</dbReference>
<protein>
    <submittedName>
        <fullName evidence="3">Pimeloyl-ACP methyl ester carboxylesterase</fullName>
    </submittedName>
</protein>
<proteinExistence type="predicted"/>
<dbReference type="Gene3D" id="3.40.50.1820">
    <property type="entry name" value="alpha/beta hydrolase"/>
    <property type="match status" value="1"/>
</dbReference>
<dbReference type="RefSeq" id="WP_085938046.1">
    <property type="nucleotide sequence ID" value="NZ_FUWJ01000018.1"/>
</dbReference>
<reference evidence="4" key="1">
    <citation type="submission" date="2017-02" db="EMBL/GenBank/DDBJ databases">
        <authorList>
            <person name="Varghese N."/>
            <person name="Submissions S."/>
        </authorList>
    </citation>
    <scope>NUCLEOTIDE SEQUENCE [LARGE SCALE GENOMIC DNA]</scope>
    <source>
        <strain evidence="4">ATCC 27094</strain>
    </source>
</reference>
<feature type="region of interest" description="Disordered" evidence="1">
    <location>
        <begin position="95"/>
        <end position="120"/>
    </location>
</feature>
<evidence type="ECO:0000256" key="1">
    <source>
        <dbReference type="SAM" id="MobiDB-lite"/>
    </source>
</evidence>
<dbReference type="Pfam" id="PF12697">
    <property type="entry name" value="Abhydrolase_6"/>
    <property type="match status" value="1"/>
</dbReference>
<dbReference type="InterPro" id="IPR050266">
    <property type="entry name" value="AB_hydrolase_sf"/>
</dbReference>
<feature type="domain" description="AB hydrolase-1" evidence="2">
    <location>
        <begin position="4"/>
        <end position="216"/>
    </location>
</feature>
<dbReference type="PANTHER" id="PTHR43798:SF33">
    <property type="entry name" value="HYDROLASE, PUTATIVE (AFU_ORTHOLOGUE AFUA_2G14860)-RELATED"/>
    <property type="match status" value="1"/>
</dbReference>
<evidence type="ECO:0000313" key="4">
    <source>
        <dbReference type="Proteomes" id="UP000190092"/>
    </source>
</evidence>
<dbReference type="SUPFAM" id="SSF53474">
    <property type="entry name" value="alpha/beta-Hydrolases"/>
    <property type="match status" value="1"/>
</dbReference>
<evidence type="ECO:0000259" key="2">
    <source>
        <dbReference type="Pfam" id="PF12697"/>
    </source>
</evidence>
<dbReference type="Proteomes" id="UP000190092">
    <property type="component" value="Unassembled WGS sequence"/>
</dbReference>
<dbReference type="InterPro" id="IPR000073">
    <property type="entry name" value="AB_hydrolase_1"/>
</dbReference>
<evidence type="ECO:0000313" key="3">
    <source>
        <dbReference type="EMBL" id="SKA40083.1"/>
    </source>
</evidence>
<dbReference type="EMBL" id="FUWJ01000018">
    <property type="protein sequence ID" value="SKA40083.1"/>
    <property type="molecule type" value="Genomic_DNA"/>
</dbReference>
<dbReference type="STRING" id="225324.SAMN02745126_06314"/>
<organism evidence="3 4">
    <name type="scientific">Enhydrobacter aerosaccus</name>
    <dbReference type="NCBI Taxonomy" id="225324"/>
    <lineage>
        <taxon>Bacteria</taxon>
        <taxon>Pseudomonadati</taxon>
        <taxon>Pseudomonadota</taxon>
        <taxon>Alphaproteobacteria</taxon>
        <taxon>Hyphomicrobiales</taxon>
        <taxon>Enhydrobacter</taxon>
    </lineage>
</organism>
<name>A0A1T4TI05_9HYPH</name>
<accession>A0A1T4TI05</accession>
<dbReference type="PANTHER" id="PTHR43798">
    <property type="entry name" value="MONOACYLGLYCEROL LIPASE"/>
    <property type="match status" value="1"/>
</dbReference>
<sequence length="227" mass="25794">MRDLVLLPGFMCDATLWADMVPDLEKLGRLHYGNVYQDDTLEGMARRVLAEVPEHFVLIGFSMGGFVARVLTLAAPERVRAVAFVASSARAYTREETEQRKQGYLPGNRPPRANGVAMGLHPDRERDPVLLGRLRDMQRRLGPEVRARQAALVRNDGYADLERITCPALVVACRQDRLRTFAETERMAQHLPYAHFEVIEDCGHMAPLERPHELAALLRRWIEREGL</sequence>
<dbReference type="AlphaFoldDB" id="A0A1T4TI05"/>
<keyword evidence="4" id="KW-1185">Reference proteome</keyword>
<dbReference type="GO" id="GO:0016020">
    <property type="term" value="C:membrane"/>
    <property type="evidence" value="ECO:0007669"/>
    <property type="project" value="TreeGrafter"/>
</dbReference>
<dbReference type="OrthoDB" id="5491135at2"/>
<gene>
    <name evidence="3" type="ORF">SAMN02745126_06314</name>
</gene>